<sequence>MIELKRAFTGRSMLLALAAGLAVVTLHMTQVIPLSQMSVERKSALSPSYPHSLYRFWLGYDMSEMAGLLFLFLLPLLAALPFGASLFDDRRSGYDINVVTRAPRGRYYRAKAVAVFVSAGVAVAFPLLLDLCLTAMFLPAIRPEATVFGIPETGMWSGLFYEHPLVYVLAYVLVNFLWAGSIGLMSVVAGYIVANRILVVATPFIILWVAEFALAAIPEGAGSRFSPMELVNAHQTTVGIGFGAMAVEWLVVTALAAGFVALRSRVDESL</sequence>
<keyword evidence="1" id="KW-1133">Transmembrane helix</keyword>
<keyword evidence="1" id="KW-0812">Transmembrane</keyword>
<keyword evidence="1" id="KW-0472">Membrane</keyword>
<keyword evidence="3" id="KW-1185">Reference proteome</keyword>
<proteinExistence type="predicted"/>
<evidence type="ECO:0000313" key="2">
    <source>
        <dbReference type="EMBL" id="NIH56490.1"/>
    </source>
</evidence>
<feature type="transmembrane region" description="Helical" evidence="1">
    <location>
        <begin position="237"/>
        <end position="262"/>
    </location>
</feature>
<reference evidence="2 3" key="1">
    <citation type="submission" date="2020-02" db="EMBL/GenBank/DDBJ databases">
        <title>Sequencing the genomes of 1000 actinobacteria strains.</title>
        <authorList>
            <person name="Klenk H.-P."/>
        </authorList>
    </citation>
    <scope>NUCLEOTIDE SEQUENCE [LARGE SCALE GENOMIC DNA]</scope>
    <source>
        <strain evidence="2 3">DSM 19609</strain>
    </source>
</reference>
<protein>
    <recommendedName>
        <fullName evidence="4">ABC-2 family transporter protein</fullName>
    </recommendedName>
</protein>
<feature type="transmembrane region" description="Helical" evidence="1">
    <location>
        <begin position="108"/>
        <end position="129"/>
    </location>
</feature>
<feature type="transmembrane region" description="Helical" evidence="1">
    <location>
        <begin position="68"/>
        <end position="87"/>
    </location>
</feature>
<dbReference type="EMBL" id="JAAMOZ010000001">
    <property type="protein sequence ID" value="NIH56490.1"/>
    <property type="molecule type" value="Genomic_DNA"/>
</dbReference>
<dbReference type="RefSeq" id="WP_167165501.1">
    <property type="nucleotide sequence ID" value="NZ_BAAAOO010000015.1"/>
</dbReference>
<dbReference type="Proteomes" id="UP000749311">
    <property type="component" value="Unassembled WGS sequence"/>
</dbReference>
<accession>A0ABX0SH15</accession>
<organism evidence="2 3">
    <name type="scientific">Brooklawnia cerclae</name>
    <dbReference type="NCBI Taxonomy" id="349934"/>
    <lineage>
        <taxon>Bacteria</taxon>
        <taxon>Bacillati</taxon>
        <taxon>Actinomycetota</taxon>
        <taxon>Actinomycetes</taxon>
        <taxon>Propionibacteriales</taxon>
        <taxon>Propionibacteriaceae</taxon>
        <taxon>Brooklawnia</taxon>
    </lineage>
</organism>
<feature type="transmembrane region" description="Helical" evidence="1">
    <location>
        <begin position="165"/>
        <end position="185"/>
    </location>
</feature>
<evidence type="ECO:0008006" key="4">
    <source>
        <dbReference type="Google" id="ProtNLM"/>
    </source>
</evidence>
<evidence type="ECO:0000313" key="3">
    <source>
        <dbReference type="Proteomes" id="UP000749311"/>
    </source>
</evidence>
<name>A0ABX0SH15_9ACTN</name>
<evidence type="ECO:0000256" key="1">
    <source>
        <dbReference type="SAM" id="Phobius"/>
    </source>
</evidence>
<comment type="caution">
    <text evidence="2">The sequence shown here is derived from an EMBL/GenBank/DDBJ whole genome shotgun (WGS) entry which is preliminary data.</text>
</comment>
<gene>
    <name evidence="2" type="ORF">FB473_001135</name>
</gene>
<feature type="transmembrane region" description="Helical" evidence="1">
    <location>
        <begin position="197"/>
        <end position="217"/>
    </location>
</feature>